<evidence type="ECO:0000256" key="1">
    <source>
        <dbReference type="ARBA" id="ARBA00004141"/>
    </source>
</evidence>
<dbReference type="OrthoDB" id="10309474at2759"/>
<evidence type="ECO:0000256" key="8">
    <source>
        <dbReference type="ARBA" id="ARBA00023303"/>
    </source>
</evidence>
<evidence type="ECO:0000256" key="3">
    <source>
        <dbReference type="ARBA" id="ARBA00022692"/>
    </source>
</evidence>
<dbReference type="KEGG" id="bfo:118432687"/>
<dbReference type="GO" id="GO:0015269">
    <property type="term" value="F:calcium-activated potassium channel activity"/>
    <property type="evidence" value="ECO:0000318"/>
    <property type="project" value="GO_Central"/>
</dbReference>
<keyword evidence="10" id="KW-1185">Reference proteome</keyword>
<dbReference type="GeneID" id="118432687"/>
<evidence type="ECO:0000256" key="7">
    <source>
        <dbReference type="ARBA" id="ARBA00023180"/>
    </source>
</evidence>
<reference evidence="11" key="2">
    <citation type="submission" date="2025-08" db="UniProtKB">
        <authorList>
            <consortium name="RefSeq"/>
        </authorList>
    </citation>
    <scope>IDENTIFICATION</scope>
    <source>
        <strain evidence="11">S238N-H82</strain>
        <tissue evidence="11">Testes</tissue>
    </source>
</reference>
<keyword evidence="4 9" id="KW-1133">Transmembrane helix</keyword>
<dbReference type="Proteomes" id="UP000001554">
    <property type="component" value="Chromosome 16"/>
</dbReference>
<dbReference type="Pfam" id="PF03185">
    <property type="entry name" value="CaKB"/>
    <property type="match status" value="1"/>
</dbReference>
<gene>
    <name evidence="11" type="primary">LOC118432687</name>
</gene>
<comment type="subcellular location">
    <subcellularLocation>
        <location evidence="1">Membrane</location>
        <topology evidence="1">Multi-pass membrane protein</topology>
    </subcellularLocation>
</comment>
<keyword evidence="7" id="KW-0325">Glycoprotein</keyword>
<dbReference type="AlphaFoldDB" id="A0A9J7MG40"/>
<dbReference type="PANTHER" id="PTHR10258">
    <property type="entry name" value="CALCIUM-ACTIVATED POTASSIUM CHANNEL SUBUNIT BETA"/>
    <property type="match status" value="1"/>
</dbReference>
<dbReference type="InterPro" id="IPR003930">
    <property type="entry name" value="K_chnl_Ca-activ_BK_bsu"/>
</dbReference>
<keyword evidence="6 9" id="KW-0472">Membrane</keyword>
<evidence type="ECO:0000313" key="10">
    <source>
        <dbReference type="Proteomes" id="UP000001554"/>
    </source>
</evidence>
<feature type="transmembrane region" description="Helical" evidence="9">
    <location>
        <begin position="6"/>
        <end position="30"/>
    </location>
</feature>
<reference evidence="10" key="1">
    <citation type="journal article" date="2020" name="Nat. Ecol. Evol.">
        <title>Deeply conserved synteny resolves early events in vertebrate evolution.</title>
        <authorList>
            <person name="Simakov O."/>
            <person name="Marletaz F."/>
            <person name="Yue J.X."/>
            <person name="O'Connell B."/>
            <person name="Jenkins J."/>
            <person name="Brandt A."/>
            <person name="Calef R."/>
            <person name="Tung C.H."/>
            <person name="Huang T.K."/>
            <person name="Schmutz J."/>
            <person name="Satoh N."/>
            <person name="Yu J.K."/>
            <person name="Putnam N.H."/>
            <person name="Green R.E."/>
            <person name="Rokhsar D.S."/>
        </authorList>
    </citation>
    <scope>NUCLEOTIDE SEQUENCE [LARGE SCALE GENOMIC DNA]</scope>
    <source>
        <strain evidence="10">S238N-H82</strain>
    </source>
</reference>
<sequence length="197" mass="22603">MCDHAVKFGVCLGILEAAILALVLMGAIFAPVGLKEDTFRETTCTVVETEDSGDDYCFGFPFFDASKSYYPCLNVTIEYTPENGRNKSQSQILEYINIIKYEPKCSFYPVPCRYNATAIDKRVDNYRKEWGTVGRQYPCFYNPVTSSGEVVRTIRYGKWGAFHSLFWPCLGLLLSVPATYYTWRKYIVDYRLKKKGQ</sequence>
<dbReference type="PANTHER" id="PTHR10258:SF8">
    <property type="entry name" value="CALCIUM-ACTIVATED POTASSIUM CHANNEL BK ALPHA SUBUNIT DOMAIN-CONTAINING PROTEIN"/>
    <property type="match status" value="1"/>
</dbReference>
<protein>
    <submittedName>
        <fullName evidence="11">Calcium-activated potassium channel subunit beta-3-like</fullName>
    </submittedName>
</protein>
<keyword evidence="3 9" id="KW-0812">Transmembrane</keyword>
<evidence type="ECO:0000256" key="5">
    <source>
        <dbReference type="ARBA" id="ARBA00023065"/>
    </source>
</evidence>
<proteinExistence type="predicted"/>
<keyword evidence="8" id="KW-0407">Ion channel</keyword>
<evidence type="ECO:0000256" key="2">
    <source>
        <dbReference type="ARBA" id="ARBA00022448"/>
    </source>
</evidence>
<organism evidence="10 11">
    <name type="scientific">Branchiostoma floridae</name>
    <name type="common">Florida lancelet</name>
    <name type="synonym">Amphioxus</name>
    <dbReference type="NCBI Taxonomy" id="7739"/>
    <lineage>
        <taxon>Eukaryota</taxon>
        <taxon>Metazoa</taxon>
        <taxon>Chordata</taxon>
        <taxon>Cephalochordata</taxon>
        <taxon>Leptocardii</taxon>
        <taxon>Amphioxiformes</taxon>
        <taxon>Branchiostomatidae</taxon>
        <taxon>Branchiostoma</taxon>
    </lineage>
</organism>
<evidence type="ECO:0000256" key="6">
    <source>
        <dbReference type="ARBA" id="ARBA00023136"/>
    </source>
</evidence>
<evidence type="ECO:0000256" key="9">
    <source>
        <dbReference type="SAM" id="Phobius"/>
    </source>
</evidence>
<accession>A0A9J7MG40</accession>
<dbReference type="GO" id="GO:0015459">
    <property type="term" value="F:potassium channel regulator activity"/>
    <property type="evidence" value="ECO:0000318"/>
    <property type="project" value="GO_Central"/>
</dbReference>
<keyword evidence="5" id="KW-0406">Ion transport</keyword>
<keyword evidence="2" id="KW-0813">Transport</keyword>
<dbReference type="OMA" id="VVRTIRY"/>
<evidence type="ECO:0000256" key="4">
    <source>
        <dbReference type="ARBA" id="ARBA00022989"/>
    </source>
</evidence>
<evidence type="ECO:0000313" key="11">
    <source>
        <dbReference type="RefSeq" id="XP_035700189.1"/>
    </source>
</evidence>
<dbReference type="GO" id="GO:0008076">
    <property type="term" value="C:voltage-gated potassium channel complex"/>
    <property type="evidence" value="ECO:0000318"/>
    <property type="project" value="GO_Central"/>
</dbReference>
<dbReference type="RefSeq" id="XP_035700189.1">
    <property type="nucleotide sequence ID" value="XM_035844296.1"/>
</dbReference>
<feature type="transmembrane region" description="Helical" evidence="9">
    <location>
        <begin position="165"/>
        <end position="183"/>
    </location>
</feature>
<dbReference type="GO" id="GO:0005513">
    <property type="term" value="P:detection of calcium ion"/>
    <property type="evidence" value="ECO:0000318"/>
    <property type="project" value="GO_Central"/>
</dbReference>
<name>A0A9J7MG40_BRAFL</name>